<feature type="domain" description="Cotton leaf-curl disease DNA-betaC1" evidence="1">
    <location>
        <begin position="2"/>
        <end position="118"/>
    </location>
</feature>
<protein>
    <submittedName>
        <fullName evidence="2">Beta C1 protein</fullName>
    </submittedName>
</protein>
<dbReference type="Pfam" id="PF09593">
    <property type="entry name" value="Pathogen_betaC1"/>
    <property type="match status" value="1"/>
</dbReference>
<gene>
    <name evidence="2" type="primary">beta C1</name>
</gene>
<proteinExistence type="predicted"/>
<organism evidence="2">
    <name type="scientific">Cotton leaf curl Multan betasatellite</name>
    <dbReference type="NCBI Taxonomy" id="306025"/>
    <lineage>
        <taxon>Viruses</taxon>
        <taxon>Viruses incertae sedis</taxon>
        <taxon>Tolecusatellitidae</taxon>
        <taxon>Betasatellite</taxon>
        <taxon>Betasatellite gossypimultanense</taxon>
    </lineage>
</organism>
<evidence type="ECO:0000259" key="1">
    <source>
        <dbReference type="Pfam" id="PF09593"/>
    </source>
</evidence>
<dbReference type="InterPro" id="IPR018583">
    <property type="entry name" value="CLCuD_DNA-betaC1"/>
</dbReference>
<sequence length="118" mass="13569">MTTSGTNKEGVRFIVDVPIMENMKIFILMGILSTKSPSLIKYEWIVQYTYEDIRVPFDFNGFEGSIIANFVFAYNGAKIEEIEIEDIVHRLDILVLENPEILGMDVIEPDVFNKKFTV</sequence>
<dbReference type="EMBL" id="JF502397">
    <property type="protein sequence ID" value="AFB81497.1"/>
    <property type="molecule type" value="Genomic_DNA"/>
</dbReference>
<accession>H6B960</accession>
<evidence type="ECO:0000313" key="2">
    <source>
        <dbReference type="EMBL" id="AFB81497.1"/>
    </source>
</evidence>
<name>H6B960_9VIRU</name>
<reference evidence="2" key="1">
    <citation type="journal article" date="2012" name="Arch. Virol.">
        <title>Dominance of resistance-breaking cotton leaf curl Burewala virus (CLCuBuV) in northwestern India.</title>
        <authorList>
            <person name="Rajagopalan P.A."/>
            <person name="Naik A."/>
            <person name="Katturi P."/>
            <person name="Kurulekar M."/>
            <person name="Kankanallu R.S."/>
            <person name="Anandalakshmi R."/>
        </authorList>
    </citation>
    <scope>NUCLEOTIDE SEQUENCE</scope>
    <source>
        <strain evidence="2">In:Hissar2:2010</strain>
    </source>
</reference>